<dbReference type="Gene3D" id="3.40.390.10">
    <property type="entry name" value="Collagenase (Catalytic Domain)"/>
    <property type="match status" value="1"/>
</dbReference>
<dbReference type="InterPro" id="IPR024079">
    <property type="entry name" value="MetalloPept_cat_dom_sf"/>
</dbReference>
<dbReference type="EMBL" id="LACC01000024">
    <property type="protein sequence ID" value="KJZ43656.1"/>
    <property type="molecule type" value="Genomic_DNA"/>
</dbReference>
<reference evidence="2 3" key="1">
    <citation type="submission" date="2015-03" db="EMBL/GenBank/DDBJ databases">
        <title>Comparative genomics of Pseudomonas insights into diversity of traits involved in vanlence and defense.</title>
        <authorList>
            <person name="Qin Y."/>
        </authorList>
    </citation>
    <scope>NUCLEOTIDE SEQUENCE [LARGE SCALE GENOMIC DNA]</scope>
    <source>
        <strain evidence="2 3">C8</strain>
    </source>
</reference>
<comment type="caution">
    <text evidence="2">The sequence shown here is derived from an EMBL/GenBank/DDBJ whole genome shotgun (WGS) entry which is preliminary data.</text>
</comment>
<accession>A0A0F4TGT6</accession>
<gene>
    <name evidence="2" type="ORF">VC35_19760</name>
</gene>
<feature type="domain" description="Dermonecrotic toxin N-terminal" evidence="1">
    <location>
        <begin position="849"/>
        <end position="1030"/>
    </location>
</feature>
<dbReference type="Pfam" id="PF20178">
    <property type="entry name" value="ToxA_N"/>
    <property type="match status" value="1"/>
</dbReference>
<proteinExistence type="predicted"/>
<dbReference type="OrthoDB" id="7032306at2"/>
<sequence length="1610" mass="178596">MSTPVTPLFFPEALTSRGLWRELGQTHGLTQRDFEWFSHIELATQALRDEQTPPMLAKKILLKIPGLEPMALAGSFVLTATPDDNGLIFYTPYAGIKKFANRTDLTEQLLTQLKAASEDSDLLAFMALSQRKAVVDAADIELNFQTIDGDVFEEQRNTLSTHQQLNDQALLDELKALPSLTSLLDALLNEQLAAAFPGLDQRQTQVNFYQATTPENADESHPARRWANSLSLSEAVLLHYRHQRWPAGSSPEFSHSKKSPAKTDQPLWEAAVTTISRHLISLLIGQLEGFWDAASADGASRRQFFGKAIADQARVQLLLKREAGIITPEQSQDLHALISTASRTNESMTVETVRLWEYQANYVELAGSLMVSAGNAFLYTPTAGLQVLEDYQDLRDTVLSKFSAAGHEDELYGLLSLEERQRFIGFDRPNVTGEVISGAIFPRLFDGIIGKQLQNMDYALQVFRHSDGVVDIHALFDKALDIRSMISERLLTQATDGRWSTRPVLSGDQHPSMVLADTAAAFVKTFSDIETLINADFAAQPFATLALQQDYLQNIKPHLAHALSVGLRGEASLRVLGATLRDADRAIVETVFNPDLPNRQNRLSLKGFRPDAYSLTLERSGQEDVLPLAHCLLLTERGGLDPSHSGRTILWTPAEGLEVFDTVTHARLELNRRLLEPQLRLALLENLTPAQRVFHQRYSLGPLRLIEGSVLERVAQSSIEHFLARCEHVRTFDLSDTKQKKALEDLTTAVLNTNLRRASSIARAISQQQSLPAWLGMAPLQEQRLHLELLEQYRNSVVEDKDYLHGITPLKSYVHETLTSLLRIRFPATALDPDNIEITPDLTLVGPARSLTEFALHHVNIAQGTGFKVRSATTQALPEGLDQAAVRQLLLSLDITQNYAKNVTDNLSNQAADFEKRILRFVKQLPWQLLQHAHELKLQQRLSDSGFDLLRQVLDMPDAIARATVEGAHAIARPLQLIKTSGAATVKALGLYLIGPGSGKSGPQILFAPYHPAGSPFIEFGNEASVVAALNTPGPLQDMLLRRLPDSEQTAFRNLFESTVGQSSEITLASNPIGGNLLTHLFHDNTRLLVKMLGSQANATAQSDWEAVKHLFGSGIERISGLLPGKLAYVQFLWKAYKDALNSAEALQDHHWTTALRDFVAGAAQILSLGRLSLEGWAESAQATGEAVAPSVVTPVIAQPWSKILSTAAMRTRLQPFETTVELKDLAKNSSDGTYLEPGSQKAFAAIAGKVYGVSKAGAVWQMVKGTQEGPVLHTAPDNQLVIDPDFHTVHFGKVVSKMRNQDVNSYVAREVLNIEARGMDEIRAKHPDKARMIVQAIDMARYYAFNSLHNLVQLRKLAPGTRLDTFLKQFFDVDQVNNALIEKIRQAIVPICNALVDPDEDWMNSQRFIVGSNRNSKDNLVAFVVQKDLQRNVHFTEKFFDQQLDWYKSRLTQPFDLDGHGQAATLIHEFAHLFSGAVDIAYLEARLPFSDLVASVTAKDAEKKQSQLDFQREALSMDTPEEELFARWNSGLQSWISLDSIPGSYHVGETILKLTGSQTMDEARDAFLSAKDSKQRIDVILHNADSIAFLICEMGRQLDPIPVATPPKP</sequence>
<dbReference type="Proteomes" id="UP000033588">
    <property type="component" value="Unassembled WGS sequence"/>
</dbReference>
<organism evidence="2 3">
    <name type="scientific">Pseudomonas fluorescens</name>
    <dbReference type="NCBI Taxonomy" id="294"/>
    <lineage>
        <taxon>Bacteria</taxon>
        <taxon>Pseudomonadati</taxon>
        <taxon>Pseudomonadota</taxon>
        <taxon>Gammaproteobacteria</taxon>
        <taxon>Pseudomonadales</taxon>
        <taxon>Pseudomonadaceae</taxon>
        <taxon>Pseudomonas</taxon>
    </lineage>
</organism>
<dbReference type="RefSeq" id="WP_046042104.1">
    <property type="nucleotide sequence ID" value="NZ_LACC01000024.1"/>
</dbReference>
<evidence type="ECO:0000259" key="1">
    <source>
        <dbReference type="Pfam" id="PF20178"/>
    </source>
</evidence>
<dbReference type="PATRIC" id="fig|294.132.peg.3129"/>
<dbReference type="GO" id="GO:0008237">
    <property type="term" value="F:metallopeptidase activity"/>
    <property type="evidence" value="ECO:0007669"/>
    <property type="project" value="InterPro"/>
</dbReference>
<protein>
    <recommendedName>
        <fullName evidence="1">Dermonecrotic toxin N-terminal domain-containing protein</fullName>
    </recommendedName>
</protein>
<evidence type="ECO:0000313" key="2">
    <source>
        <dbReference type="EMBL" id="KJZ43656.1"/>
    </source>
</evidence>
<evidence type="ECO:0000313" key="3">
    <source>
        <dbReference type="Proteomes" id="UP000033588"/>
    </source>
</evidence>
<dbReference type="InterPro" id="IPR046673">
    <property type="entry name" value="ToxA_N"/>
</dbReference>
<name>A0A0F4TGT6_PSEFL</name>